<organism evidence="11 12">
    <name type="scientific">Cladorrhinum samala</name>
    <dbReference type="NCBI Taxonomy" id="585594"/>
    <lineage>
        <taxon>Eukaryota</taxon>
        <taxon>Fungi</taxon>
        <taxon>Dikarya</taxon>
        <taxon>Ascomycota</taxon>
        <taxon>Pezizomycotina</taxon>
        <taxon>Sordariomycetes</taxon>
        <taxon>Sordariomycetidae</taxon>
        <taxon>Sordariales</taxon>
        <taxon>Podosporaceae</taxon>
        <taxon>Cladorrhinum</taxon>
    </lineage>
</organism>
<name>A0AAV9HQP7_9PEZI</name>
<dbReference type="AlphaFoldDB" id="A0AAV9HQP7"/>
<proteinExistence type="inferred from homology"/>
<dbReference type="PANTHER" id="PTHR11742:SF29">
    <property type="entry name" value="ALPHA-1,2-MANNOSIDASE"/>
    <property type="match status" value="1"/>
</dbReference>
<dbReference type="GO" id="GO:0004571">
    <property type="term" value="F:mannosyl-oligosaccharide 1,2-alpha-mannosidase activity"/>
    <property type="evidence" value="ECO:0007669"/>
    <property type="project" value="InterPro"/>
</dbReference>
<dbReference type="PRINTS" id="PR00747">
    <property type="entry name" value="GLYHDRLASE47"/>
</dbReference>
<dbReference type="InterPro" id="IPR012341">
    <property type="entry name" value="6hp_glycosidase-like_sf"/>
</dbReference>
<comment type="cofactor">
    <cofactor evidence="1 7">
        <name>Ca(2+)</name>
        <dbReference type="ChEBI" id="CHEBI:29108"/>
    </cofactor>
</comment>
<dbReference type="SUPFAM" id="SSF48225">
    <property type="entry name" value="Seven-hairpin glycosidases"/>
    <property type="match status" value="1"/>
</dbReference>
<keyword evidence="7" id="KW-0479">Metal-binding</keyword>
<evidence type="ECO:0000256" key="10">
    <source>
        <dbReference type="SAM" id="MobiDB-lite"/>
    </source>
</evidence>
<feature type="active site" description="Proton donor" evidence="6">
    <location>
        <position position="469"/>
    </location>
</feature>
<evidence type="ECO:0000256" key="9">
    <source>
        <dbReference type="RuleBase" id="RU361193"/>
    </source>
</evidence>
<keyword evidence="12" id="KW-1185">Reference proteome</keyword>
<comment type="similarity">
    <text evidence="3 9">Belongs to the glycosyl hydrolase 47 family.</text>
</comment>
<feature type="disulfide bond" evidence="8">
    <location>
        <begin position="426"/>
        <end position="455"/>
    </location>
</feature>
<dbReference type="Gene3D" id="1.50.10.10">
    <property type="match status" value="1"/>
</dbReference>
<feature type="binding site" evidence="7">
    <location>
        <position position="614"/>
    </location>
    <ligand>
        <name>Ca(2+)</name>
        <dbReference type="ChEBI" id="CHEBI:29108"/>
    </ligand>
</feature>
<evidence type="ECO:0000256" key="1">
    <source>
        <dbReference type="ARBA" id="ARBA00001913"/>
    </source>
</evidence>
<reference evidence="11" key="1">
    <citation type="journal article" date="2023" name="Mol. Phylogenet. Evol.">
        <title>Genome-scale phylogeny and comparative genomics of the fungal order Sordariales.</title>
        <authorList>
            <person name="Hensen N."/>
            <person name="Bonometti L."/>
            <person name="Westerberg I."/>
            <person name="Brannstrom I.O."/>
            <person name="Guillou S."/>
            <person name="Cros-Aarteil S."/>
            <person name="Calhoun S."/>
            <person name="Haridas S."/>
            <person name="Kuo A."/>
            <person name="Mondo S."/>
            <person name="Pangilinan J."/>
            <person name="Riley R."/>
            <person name="LaButti K."/>
            <person name="Andreopoulos B."/>
            <person name="Lipzen A."/>
            <person name="Chen C."/>
            <person name="Yan M."/>
            <person name="Daum C."/>
            <person name="Ng V."/>
            <person name="Clum A."/>
            <person name="Steindorff A."/>
            <person name="Ohm R.A."/>
            <person name="Martin F."/>
            <person name="Silar P."/>
            <person name="Natvig D.O."/>
            <person name="Lalanne C."/>
            <person name="Gautier V."/>
            <person name="Ament-Velasquez S.L."/>
            <person name="Kruys A."/>
            <person name="Hutchinson M.I."/>
            <person name="Powell A.J."/>
            <person name="Barry K."/>
            <person name="Miller A.N."/>
            <person name="Grigoriev I.V."/>
            <person name="Debuchy R."/>
            <person name="Gladieux P."/>
            <person name="Hiltunen Thoren M."/>
            <person name="Johannesson H."/>
        </authorList>
    </citation>
    <scope>NUCLEOTIDE SEQUENCE</scope>
    <source>
        <strain evidence="11">PSN324</strain>
    </source>
</reference>
<feature type="region of interest" description="Disordered" evidence="10">
    <location>
        <begin position="97"/>
        <end position="135"/>
    </location>
</feature>
<evidence type="ECO:0000256" key="8">
    <source>
        <dbReference type="PIRSR" id="PIRSR601382-3"/>
    </source>
</evidence>
<sequence>MLPIHKPLKDKKALQRLRPRLAGPKPLLRSRTLFAGLAFCITIWYLTGGFDFDIGGQSSLESVRLEKYMNSGPLSHPYTFVKSSVDWAKVTPRYPPETPFTPIPTPPKKAPFPRIQHQFPPESPEAQQRRDERRRAVRDLTVKSWSAYRKYAWKQDALRPLSESGVDQFSGWAATLVDSLDTLWVMGMRDEFDEAVAAVAEIDFGKSSTPHVNIFETNIRYLGGLLAAYDLSKRQVLLKKAVELGDLIYAGFDTKHRLPVDNIILSAVKSGGGLQSEYQVVSASPGTLSLELARLSQLTGDPKYYSAISRLMSLFHSGQNQTALPGLFPMWVSMATPDVTTGSTFTLAGCVDSLYEYFPKMHFLLSGAEPAYLSLTKGFLTAAKKWLLFRPLLPKNEDVLVAGNRNVDAQSGKPLSIDPETEHLACFIGGTFALAGRMLGSDEDVRVGARLARGCAFAYRSFPTGIMPERLNMAVCREGAAEGPGCGGPWNETRWEEETRRRHEHKPHLPKGFTTAKDPRYILRPEAIESVFYMWRITGEKEWEDSAWDMFKAVERGTRAEKGAASVVDVTVRPEDVEREDYMESFWIAETLKYFYLMFSPPDLISLDKYVLNTEAHPFLRPEA</sequence>
<feature type="compositionally biased region" description="Pro residues" evidence="10">
    <location>
        <begin position="97"/>
        <end position="110"/>
    </location>
</feature>
<keyword evidence="5 8" id="KW-1015">Disulfide bond</keyword>
<dbReference type="InterPro" id="IPR001382">
    <property type="entry name" value="Glyco_hydro_47"/>
</dbReference>
<keyword evidence="4 9" id="KW-0378">Hydrolase</keyword>
<evidence type="ECO:0000256" key="7">
    <source>
        <dbReference type="PIRSR" id="PIRSR601382-2"/>
    </source>
</evidence>
<dbReference type="GO" id="GO:0005975">
    <property type="term" value="P:carbohydrate metabolic process"/>
    <property type="evidence" value="ECO:0007669"/>
    <property type="project" value="InterPro"/>
</dbReference>
<evidence type="ECO:0000256" key="5">
    <source>
        <dbReference type="ARBA" id="ARBA00023157"/>
    </source>
</evidence>
<evidence type="ECO:0000313" key="12">
    <source>
        <dbReference type="Proteomes" id="UP001321749"/>
    </source>
</evidence>
<dbReference type="GO" id="GO:0016020">
    <property type="term" value="C:membrane"/>
    <property type="evidence" value="ECO:0007669"/>
    <property type="project" value="InterPro"/>
</dbReference>
<evidence type="ECO:0000256" key="2">
    <source>
        <dbReference type="ARBA" id="ARBA00004922"/>
    </source>
</evidence>
<feature type="active site" evidence="6">
    <location>
        <position position="526"/>
    </location>
</feature>
<dbReference type="GO" id="GO:0005783">
    <property type="term" value="C:endoplasmic reticulum"/>
    <property type="evidence" value="ECO:0007669"/>
    <property type="project" value="TreeGrafter"/>
</dbReference>
<feature type="active site" evidence="6">
    <location>
        <position position="352"/>
    </location>
</feature>
<dbReference type="InterPro" id="IPR050749">
    <property type="entry name" value="Glycosyl_Hydrolase_47"/>
</dbReference>
<keyword evidence="7" id="KW-0106">Calcium</keyword>
<evidence type="ECO:0000313" key="11">
    <source>
        <dbReference type="EMBL" id="KAK4463039.1"/>
    </source>
</evidence>
<dbReference type="EMBL" id="MU864964">
    <property type="protein sequence ID" value="KAK4463039.1"/>
    <property type="molecule type" value="Genomic_DNA"/>
</dbReference>
<dbReference type="Pfam" id="PF01532">
    <property type="entry name" value="Glyco_hydro_47"/>
    <property type="match status" value="1"/>
</dbReference>
<dbReference type="Proteomes" id="UP001321749">
    <property type="component" value="Unassembled WGS sequence"/>
</dbReference>
<dbReference type="PANTHER" id="PTHR11742">
    <property type="entry name" value="MANNOSYL-OLIGOSACCHARIDE ALPHA-1,2-MANNOSIDASE-RELATED"/>
    <property type="match status" value="1"/>
</dbReference>
<comment type="pathway">
    <text evidence="2">Protein modification; protein glycosylation.</text>
</comment>
<keyword evidence="9" id="KW-0326">Glycosidase</keyword>
<feature type="active site" description="Proton donor" evidence="6">
    <location>
        <position position="216"/>
    </location>
</feature>
<dbReference type="GO" id="GO:0005509">
    <property type="term" value="F:calcium ion binding"/>
    <property type="evidence" value="ECO:0007669"/>
    <property type="project" value="InterPro"/>
</dbReference>
<dbReference type="GO" id="GO:0036503">
    <property type="term" value="P:ERAD pathway"/>
    <property type="evidence" value="ECO:0007669"/>
    <property type="project" value="UniProtKB-ARBA"/>
</dbReference>
<gene>
    <name evidence="11" type="ORF">QBC42DRAFT_345869</name>
</gene>
<protein>
    <recommendedName>
        <fullName evidence="9">alpha-1,2-Mannosidase</fullName>
        <ecNumber evidence="9">3.2.1.-</ecNumber>
    </recommendedName>
</protein>
<accession>A0AAV9HQP7</accession>
<reference evidence="11" key="2">
    <citation type="submission" date="2023-06" db="EMBL/GenBank/DDBJ databases">
        <authorList>
            <consortium name="Lawrence Berkeley National Laboratory"/>
            <person name="Mondo S.J."/>
            <person name="Hensen N."/>
            <person name="Bonometti L."/>
            <person name="Westerberg I."/>
            <person name="Brannstrom I.O."/>
            <person name="Guillou S."/>
            <person name="Cros-Aarteil S."/>
            <person name="Calhoun S."/>
            <person name="Haridas S."/>
            <person name="Kuo A."/>
            <person name="Pangilinan J."/>
            <person name="Riley R."/>
            <person name="Labutti K."/>
            <person name="Andreopoulos B."/>
            <person name="Lipzen A."/>
            <person name="Chen C."/>
            <person name="Yanf M."/>
            <person name="Daum C."/>
            <person name="Ng V."/>
            <person name="Clum A."/>
            <person name="Steindorff A."/>
            <person name="Ohm R."/>
            <person name="Martin F."/>
            <person name="Silar P."/>
            <person name="Natvig D."/>
            <person name="Lalanne C."/>
            <person name="Gautier V."/>
            <person name="Ament-Velasquez S.L."/>
            <person name="Kruys A."/>
            <person name="Hutchinson M.I."/>
            <person name="Powell A.J."/>
            <person name="Barry K."/>
            <person name="Miller A.N."/>
            <person name="Grigoriev I.V."/>
            <person name="Debuchy R."/>
            <person name="Gladieux P."/>
            <person name="Thoren M.H."/>
            <person name="Johannesson H."/>
        </authorList>
    </citation>
    <scope>NUCLEOTIDE SEQUENCE</scope>
    <source>
        <strain evidence="11">PSN324</strain>
    </source>
</reference>
<evidence type="ECO:0000256" key="4">
    <source>
        <dbReference type="ARBA" id="ARBA00022801"/>
    </source>
</evidence>
<evidence type="ECO:0000256" key="3">
    <source>
        <dbReference type="ARBA" id="ARBA00007658"/>
    </source>
</evidence>
<dbReference type="EC" id="3.2.1.-" evidence="9"/>
<dbReference type="FunFam" id="1.50.10.10:FF:000037">
    <property type="entry name" value="alpha-1,2-Mannosidase"/>
    <property type="match status" value="1"/>
</dbReference>
<evidence type="ECO:0000256" key="6">
    <source>
        <dbReference type="PIRSR" id="PIRSR601382-1"/>
    </source>
</evidence>
<dbReference type="InterPro" id="IPR036026">
    <property type="entry name" value="Seven-hairpin_glycosidases"/>
</dbReference>
<comment type="caution">
    <text evidence="11">The sequence shown here is derived from an EMBL/GenBank/DDBJ whole genome shotgun (WGS) entry which is preliminary data.</text>
</comment>